<protein>
    <submittedName>
        <fullName evidence="1">Uncharacterized protein</fullName>
    </submittedName>
</protein>
<reference evidence="1 2" key="1">
    <citation type="submission" date="2019-12" db="EMBL/GenBank/DDBJ databases">
        <authorList>
            <person name="Alioto T."/>
            <person name="Alioto T."/>
            <person name="Gomez Garrido J."/>
        </authorList>
    </citation>
    <scope>NUCLEOTIDE SEQUENCE [LARGE SCALE GENOMIC DNA]</scope>
</reference>
<dbReference type="EMBL" id="CACTIH010001842">
    <property type="protein sequence ID" value="CAA2965474.1"/>
    <property type="molecule type" value="Genomic_DNA"/>
</dbReference>
<gene>
    <name evidence="1" type="ORF">OLEA9_A019426</name>
</gene>
<keyword evidence="2" id="KW-1185">Reference proteome</keyword>
<organism evidence="1 2">
    <name type="scientific">Olea europaea subsp. europaea</name>
    <dbReference type="NCBI Taxonomy" id="158383"/>
    <lineage>
        <taxon>Eukaryota</taxon>
        <taxon>Viridiplantae</taxon>
        <taxon>Streptophyta</taxon>
        <taxon>Embryophyta</taxon>
        <taxon>Tracheophyta</taxon>
        <taxon>Spermatophyta</taxon>
        <taxon>Magnoliopsida</taxon>
        <taxon>eudicotyledons</taxon>
        <taxon>Gunneridae</taxon>
        <taxon>Pentapetalae</taxon>
        <taxon>asterids</taxon>
        <taxon>lamiids</taxon>
        <taxon>Lamiales</taxon>
        <taxon>Oleaceae</taxon>
        <taxon>Oleeae</taxon>
        <taxon>Olea</taxon>
    </lineage>
</organism>
<comment type="caution">
    <text evidence="1">The sequence shown here is derived from an EMBL/GenBank/DDBJ whole genome shotgun (WGS) entry which is preliminary data.</text>
</comment>
<dbReference type="Gramene" id="OE9A019426T1">
    <property type="protein sequence ID" value="OE9A019426C1"/>
    <property type="gene ID" value="OE9A019426"/>
</dbReference>
<proteinExistence type="predicted"/>
<dbReference type="AlphaFoldDB" id="A0A8S0QJK4"/>
<accession>A0A8S0QJK4</accession>
<dbReference type="Proteomes" id="UP000594638">
    <property type="component" value="Unassembled WGS sequence"/>
</dbReference>
<evidence type="ECO:0000313" key="1">
    <source>
        <dbReference type="EMBL" id="CAA2965474.1"/>
    </source>
</evidence>
<sequence length="125" mass="12686">MSASGFKHDIILVNSGVSSSNPFASALGIGYGVVGEVMVLSVVVSFGSNGVDNGGAGGGVGWWRCNSADDDGASGDGAASSGSSGGRGDTRWCDSLLVPMVTTWAWGWDGMGWGLIMTNYFGDCY</sequence>
<name>A0A8S0QJK4_OLEEU</name>
<evidence type="ECO:0000313" key="2">
    <source>
        <dbReference type="Proteomes" id="UP000594638"/>
    </source>
</evidence>